<organism evidence="1">
    <name type="scientific">marine sediment metagenome</name>
    <dbReference type="NCBI Taxonomy" id="412755"/>
    <lineage>
        <taxon>unclassified sequences</taxon>
        <taxon>metagenomes</taxon>
        <taxon>ecological metagenomes</taxon>
    </lineage>
</organism>
<name>A0A0F9TJ50_9ZZZZ</name>
<reference evidence="1" key="1">
    <citation type="journal article" date="2015" name="Nature">
        <title>Complex archaea that bridge the gap between prokaryotes and eukaryotes.</title>
        <authorList>
            <person name="Spang A."/>
            <person name="Saw J.H."/>
            <person name="Jorgensen S.L."/>
            <person name="Zaremba-Niedzwiedzka K."/>
            <person name="Martijn J."/>
            <person name="Lind A.E."/>
            <person name="van Eijk R."/>
            <person name="Schleper C."/>
            <person name="Guy L."/>
            <person name="Ettema T.J."/>
        </authorList>
    </citation>
    <scope>NUCLEOTIDE SEQUENCE</scope>
</reference>
<sequence>MTDPTPQDAPDATADRSTLLAWYRDVVQTYIACHNYEAVRGLCYWCLADEQQFRSRGANRYDTVKYCTPRCADAADAYRTKVLCAGKASAPASEDVA</sequence>
<evidence type="ECO:0000313" key="1">
    <source>
        <dbReference type="EMBL" id="KKN41483.1"/>
    </source>
</evidence>
<gene>
    <name evidence="1" type="ORF">LCGC14_0722970</name>
</gene>
<comment type="caution">
    <text evidence="1">The sequence shown here is derived from an EMBL/GenBank/DDBJ whole genome shotgun (WGS) entry which is preliminary data.</text>
</comment>
<proteinExistence type="predicted"/>
<dbReference type="AlphaFoldDB" id="A0A0F9TJ50"/>
<protein>
    <submittedName>
        <fullName evidence="1">Uncharacterized protein</fullName>
    </submittedName>
</protein>
<accession>A0A0F9TJ50</accession>
<dbReference type="EMBL" id="LAZR01001645">
    <property type="protein sequence ID" value="KKN41483.1"/>
    <property type="molecule type" value="Genomic_DNA"/>
</dbReference>